<protein>
    <recommendedName>
        <fullName evidence="2">Cell division coordinator CpoB</fullName>
    </recommendedName>
</protein>
<proteinExistence type="inferred from homology"/>
<keyword evidence="2" id="KW-0175">Coiled coil</keyword>
<keyword evidence="2" id="KW-0132">Cell division</keyword>
<dbReference type="EMBL" id="JBAJEX010000007">
    <property type="protein sequence ID" value="MEO1767442.1"/>
    <property type="molecule type" value="Genomic_DNA"/>
</dbReference>
<organism evidence="6 7">
    <name type="scientific">Thiobacter aerophilum</name>
    <dbReference type="NCBI Taxonomy" id="3121275"/>
    <lineage>
        <taxon>Bacteria</taxon>
        <taxon>Pseudomonadati</taxon>
        <taxon>Pseudomonadota</taxon>
        <taxon>Betaproteobacteria</taxon>
        <taxon>Burkholderiales</taxon>
        <taxon>Thiobacteraceae</taxon>
        <taxon>Thiobacter</taxon>
    </lineage>
</organism>
<dbReference type="InterPro" id="IPR034706">
    <property type="entry name" value="CpoB"/>
</dbReference>
<dbReference type="NCBIfam" id="TIGR02795">
    <property type="entry name" value="tol_pal_ybgF"/>
    <property type="match status" value="1"/>
</dbReference>
<evidence type="ECO:0000313" key="6">
    <source>
        <dbReference type="EMBL" id="MEO1767442.1"/>
    </source>
</evidence>
<comment type="subcellular location">
    <subcellularLocation>
        <location evidence="2">Periplasm</location>
    </subcellularLocation>
</comment>
<feature type="repeat" description="TPR" evidence="3">
    <location>
        <begin position="180"/>
        <end position="213"/>
    </location>
</feature>
<dbReference type="SMART" id="SM00028">
    <property type="entry name" value="TPR"/>
    <property type="match status" value="2"/>
</dbReference>
<dbReference type="SUPFAM" id="SSF48452">
    <property type="entry name" value="TPR-like"/>
    <property type="match status" value="1"/>
</dbReference>
<dbReference type="PROSITE" id="PS50005">
    <property type="entry name" value="TPR"/>
    <property type="match status" value="1"/>
</dbReference>
<accession>A0ABV0EHY5</accession>
<dbReference type="Pfam" id="PF16331">
    <property type="entry name" value="TolA_bind_tri"/>
    <property type="match status" value="1"/>
</dbReference>
<dbReference type="InterPro" id="IPR014162">
    <property type="entry name" value="CpoB_C"/>
</dbReference>
<keyword evidence="2" id="KW-0131">Cell cycle</keyword>
<keyword evidence="1 2" id="KW-0732">Signal</keyword>
<dbReference type="Gene3D" id="1.25.40.10">
    <property type="entry name" value="Tetratricopeptide repeat domain"/>
    <property type="match status" value="1"/>
</dbReference>
<dbReference type="HAMAP" id="MF_02066">
    <property type="entry name" value="CpoB"/>
    <property type="match status" value="1"/>
</dbReference>
<feature type="domain" description="YbgF trimerisation" evidence="5">
    <location>
        <begin position="51"/>
        <end position="121"/>
    </location>
</feature>
<evidence type="ECO:0000259" key="5">
    <source>
        <dbReference type="Pfam" id="PF16331"/>
    </source>
</evidence>
<keyword evidence="2" id="KW-0574">Periplasm</keyword>
<dbReference type="InterPro" id="IPR011990">
    <property type="entry name" value="TPR-like_helical_dom_sf"/>
</dbReference>
<dbReference type="InterPro" id="IPR039565">
    <property type="entry name" value="BamD-like"/>
</dbReference>
<comment type="similarity">
    <text evidence="2">Belongs to the CpoB family.</text>
</comment>
<reference evidence="6 7" key="1">
    <citation type="submission" date="2024-02" db="EMBL/GenBank/DDBJ databases">
        <title>New thermophilic sulfur-oxidizing bacteria from a hot springs of the Uzon caldera (Kamchatka, Russia).</title>
        <authorList>
            <person name="Dukat A.M."/>
            <person name="Elcheninov A.G."/>
            <person name="Frolov E.N."/>
        </authorList>
    </citation>
    <scope>NUCLEOTIDE SEQUENCE [LARGE SCALE GENOMIC DNA]</scope>
    <source>
        <strain evidence="6 7">AK1</strain>
    </source>
</reference>
<evidence type="ECO:0000256" key="2">
    <source>
        <dbReference type="HAMAP-Rule" id="MF_02066"/>
    </source>
</evidence>
<keyword evidence="3" id="KW-0802">TPR repeat</keyword>
<feature type="signal peptide" evidence="2">
    <location>
        <begin position="1"/>
        <end position="22"/>
    </location>
</feature>
<keyword evidence="7" id="KW-1185">Reference proteome</keyword>
<dbReference type="Gene3D" id="1.20.5.110">
    <property type="match status" value="1"/>
</dbReference>
<name>A0ABV0EHY5_9BURK</name>
<evidence type="ECO:0000256" key="3">
    <source>
        <dbReference type="PROSITE-ProRule" id="PRU00339"/>
    </source>
</evidence>
<evidence type="ECO:0000313" key="7">
    <source>
        <dbReference type="Proteomes" id="UP001482231"/>
    </source>
</evidence>
<evidence type="ECO:0000256" key="1">
    <source>
        <dbReference type="ARBA" id="ARBA00022729"/>
    </source>
</evidence>
<dbReference type="InterPro" id="IPR032519">
    <property type="entry name" value="YbgF_tri"/>
</dbReference>
<dbReference type="Pfam" id="PF13525">
    <property type="entry name" value="YfiO"/>
    <property type="match status" value="1"/>
</dbReference>
<dbReference type="InterPro" id="IPR019734">
    <property type="entry name" value="TPR_rpt"/>
</dbReference>
<feature type="domain" description="Outer membrane lipoprotein BamD-like" evidence="4">
    <location>
        <begin position="143"/>
        <end position="264"/>
    </location>
</feature>
<evidence type="ECO:0000259" key="4">
    <source>
        <dbReference type="Pfam" id="PF13525"/>
    </source>
</evidence>
<comment type="caution">
    <text evidence="6">The sequence shown here is derived from an EMBL/GenBank/DDBJ whole genome shotgun (WGS) entry which is preliminary data.</text>
</comment>
<sequence precursor="true">MARRARELLLLVMLGASVPAVAGLFSDDEARARIQALAQENQKLREDLKALEERVGRLDAQLRAQGLIDLVQQVEGLKAELAKLRGQLEVNSHAVETLDKRSRDLYVDLDDRLRKLETGATPLAAPAAAAAGTPGAATDTGAESRAYEAAFNLFKIGNYQAAIAAFENFLKTYPASPLAANAQYWIGNSYSALRDYKTAIAAQQKLLSLYPNSAKVPDALLNMASAQTELGDRATARKTLEDLVARYPTSPAADIARKRLSSLK</sequence>
<dbReference type="RefSeq" id="WP_347308552.1">
    <property type="nucleotide sequence ID" value="NZ_JBAJEX010000007.1"/>
</dbReference>
<gene>
    <name evidence="6" type="primary">ybgF</name>
    <name evidence="2" type="synonym">cpoB</name>
    <name evidence="6" type="ORF">V6E02_09480</name>
</gene>
<dbReference type="Proteomes" id="UP001482231">
    <property type="component" value="Unassembled WGS sequence"/>
</dbReference>
<comment type="function">
    <text evidence="2">Mediates coordination of peptidoglycan synthesis and outer membrane constriction during cell division.</text>
</comment>
<feature type="coiled-coil region" evidence="2">
    <location>
        <begin position="27"/>
        <end position="87"/>
    </location>
</feature>
<feature type="chain" id="PRO_5044932886" description="Cell division coordinator CpoB" evidence="2">
    <location>
        <begin position="23"/>
        <end position="264"/>
    </location>
</feature>